<sequence>MCVIALTASGTKSRWLVRACVMRQRCLVCWREELQGG</sequence>
<protein>
    <submittedName>
        <fullName evidence="1">Uncharacterized protein</fullName>
    </submittedName>
</protein>
<organism evidence="1 2">
    <name type="scientific">Pyronema omphalodes (strain CBS 100304)</name>
    <name type="common">Pyronema confluens</name>
    <dbReference type="NCBI Taxonomy" id="1076935"/>
    <lineage>
        <taxon>Eukaryota</taxon>
        <taxon>Fungi</taxon>
        <taxon>Dikarya</taxon>
        <taxon>Ascomycota</taxon>
        <taxon>Pezizomycotina</taxon>
        <taxon>Pezizomycetes</taxon>
        <taxon>Pezizales</taxon>
        <taxon>Pyronemataceae</taxon>
        <taxon>Pyronema</taxon>
    </lineage>
</organism>
<dbReference type="EMBL" id="HF936265">
    <property type="protein sequence ID" value="CCX15916.1"/>
    <property type="molecule type" value="Genomic_DNA"/>
</dbReference>
<keyword evidence="2" id="KW-1185">Reference proteome</keyword>
<proteinExistence type="predicted"/>
<evidence type="ECO:0000313" key="1">
    <source>
        <dbReference type="EMBL" id="CCX15916.1"/>
    </source>
</evidence>
<evidence type="ECO:0000313" key="2">
    <source>
        <dbReference type="Proteomes" id="UP000018144"/>
    </source>
</evidence>
<name>U4LBE1_PYROM</name>
<reference evidence="1 2" key="1">
    <citation type="journal article" date="2013" name="PLoS Genet.">
        <title>The genome and development-dependent transcriptomes of Pyronema confluens: a window into fungal evolution.</title>
        <authorList>
            <person name="Traeger S."/>
            <person name="Altegoer F."/>
            <person name="Freitag M."/>
            <person name="Gabaldon T."/>
            <person name="Kempken F."/>
            <person name="Kumar A."/>
            <person name="Marcet-Houben M."/>
            <person name="Poggeler S."/>
            <person name="Stajich J.E."/>
            <person name="Nowrousian M."/>
        </authorList>
    </citation>
    <scope>NUCLEOTIDE SEQUENCE [LARGE SCALE GENOMIC DNA]</scope>
    <source>
        <strain evidence="2">CBS 100304</strain>
        <tissue evidence="1">Vegetative mycelium</tissue>
    </source>
</reference>
<dbReference type="Proteomes" id="UP000018144">
    <property type="component" value="Unassembled WGS sequence"/>
</dbReference>
<accession>U4LBE1</accession>
<dbReference type="AlphaFoldDB" id="U4LBE1"/>
<gene>
    <name evidence="1" type="ORF">PCON_02375</name>
</gene>